<sequence>MAQIQQLENLPFIEYGTLTVDPVNNQHVYFKLNDSKTYLIELSEEGYAERVTRSFPTNSPYKRFRQGVSDAFKISTCARLKHIYRRQNVRDFASFCDSSRLRSIAPKVTQSVKENYRLVQKTLAESPVNGFGFRHLKSEHSDYYIAEDPTQESYCVPKKPIKDSVSGRSKEVCALSKELVALKTREEKYNFVAKVYRNRQALVKKAEESPAVCKSQIVSPSMVICENGGKDLHESLLKSYRRLTPSVFKNVCEFVAQQHSNNIILGDIKSENCVKKGVGEQVRLIDLDDMRPLTAAPLSLDLGTETLLTDNLFTKLVEGEKQAYFNADNYALLLTMMECSSFSIRHELDPNFLRVRPQVSVCNSRNTSSFSNWINKNILEPYRPAVIEFIKNPSVHTLPKSIFELMDWDNCQVTY</sequence>
<proteinExistence type="predicted"/>
<name>A0A3L8Q239_9GAMM</name>
<dbReference type="InterPro" id="IPR011009">
    <property type="entry name" value="Kinase-like_dom_sf"/>
</dbReference>
<dbReference type="Proteomes" id="UP000281474">
    <property type="component" value="Unassembled WGS sequence"/>
</dbReference>
<keyword evidence="2" id="KW-1185">Reference proteome</keyword>
<dbReference type="OrthoDB" id="5842010at2"/>
<dbReference type="Gene3D" id="1.10.510.10">
    <property type="entry name" value="Transferase(Phosphotransferase) domain 1"/>
    <property type="match status" value="1"/>
</dbReference>
<evidence type="ECO:0000313" key="1">
    <source>
        <dbReference type="EMBL" id="RLV61665.1"/>
    </source>
</evidence>
<dbReference type="SUPFAM" id="SSF56112">
    <property type="entry name" value="Protein kinase-like (PK-like)"/>
    <property type="match status" value="1"/>
</dbReference>
<protein>
    <recommendedName>
        <fullName evidence="3">Protein kinase domain-containing protein</fullName>
    </recommendedName>
</protein>
<reference evidence="1 2" key="1">
    <citation type="submission" date="2018-09" db="EMBL/GenBank/DDBJ databases">
        <title>Phylogeny of the Shewanellaceae, and recommendation for two new genera, Pseudoshewanella and Parashewanella.</title>
        <authorList>
            <person name="Wang G."/>
        </authorList>
    </citation>
    <scope>NUCLEOTIDE SEQUENCE [LARGE SCALE GENOMIC DNA]</scope>
    <source>
        <strain evidence="1 2">C51</strain>
    </source>
</reference>
<organism evidence="1 2">
    <name type="scientific">Parashewanella curva</name>
    <dbReference type="NCBI Taxonomy" id="2338552"/>
    <lineage>
        <taxon>Bacteria</taxon>
        <taxon>Pseudomonadati</taxon>
        <taxon>Pseudomonadota</taxon>
        <taxon>Gammaproteobacteria</taxon>
        <taxon>Alteromonadales</taxon>
        <taxon>Shewanellaceae</taxon>
        <taxon>Parashewanella</taxon>
    </lineage>
</organism>
<dbReference type="RefSeq" id="WP_121837064.1">
    <property type="nucleotide sequence ID" value="NZ_ML014753.1"/>
</dbReference>
<dbReference type="EMBL" id="QZEI01000001">
    <property type="protein sequence ID" value="RLV61665.1"/>
    <property type="molecule type" value="Genomic_DNA"/>
</dbReference>
<evidence type="ECO:0008006" key="3">
    <source>
        <dbReference type="Google" id="ProtNLM"/>
    </source>
</evidence>
<comment type="caution">
    <text evidence="1">The sequence shown here is derived from an EMBL/GenBank/DDBJ whole genome shotgun (WGS) entry which is preliminary data.</text>
</comment>
<evidence type="ECO:0000313" key="2">
    <source>
        <dbReference type="Proteomes" id="UP000281474"/>
    </source>
</evidence>
<accession>A0A3L8Q239</accession>
<dbReference type="AlphaFoldDB" id="A0A3L8Q239"/>
<gene>
    <name evidence="1" type="ORF">D5018_00675</name>
</gene>